<keyword evidence="3" id="KW-1185">Reference proteome</keyword>
<feature type="signal peptide" evidence="1">
    <location>
        <begin position="1"/>
        <end position="28"/>
    </location>
</feature>
<keyword evidence="1" id="KW-0732">Signal</keyword>
<proteinExistence type="predicted"/>
<sequence length="128" mass="15334">MNLFYLIIKTRLFSKLLLLLLCSHSATNYKSFAKKKGIPHEILNANKGVRVKKGIYHIQHVNAYHQRLKKWMERFNGVGTKYIDNYLFWFRFLESHKQLEKKLRRRTMVVESCKRPNFTTTATMRNVV</sequence>
<dbReference type="Proteomes" id="UP000426246">
    <property type="component" value="Chromosome"/>
</dbReference>
<organism evidence="2 3">
    <name type="scientific">Paenibacillus psychroresistens</name>
    <dbReference type="NCBI Taxonomy" id="1778678"/>
    <lineage>
        <taxon>Bacteria</taxon>
        <taxon>Bacillati</taxon>
        <taxon>Bacillota</taxon>
        <taxon>Bacilli</taxon>
        <taxon>Bacillales</taxon>
        <taxon>Paenibacillaceae</taxon>
        <taxon>Paenibacillus</taxon>
    </lineage>
</organism>
<reference evidence="3" key="1">
    <citation type="submission" date="2018-11" db="EMBL/GenBank/DDBJ databases">
        <title>Complete genome sequence of Paenibacillus sp. ML311-T8.</title>
        <authorList>
            <person name="Nam Y.-D."/>
            <person name="Kang J."/>
            <person name="Chung W.-H."/>
            <person name="Park Y.S."/>
        </authorList>
    </citation>
    <scope>NUCLEOTIDE SEQUENCE [LARGE SCALE GENOMIC DNA]</scope>
    <source>
        <strain evidence="3">ML311-T8</strain>
    </source>
</reference>
<dbReference type="NCBIfam" id="NF033547">
    <property type="entry name" value="transpos_IS1595"/>
    <property type="match status" value="1"/>
</dbReference>
<evidence type="ECO:0000256" key="1">
    <source>
        <dbReference type="SAM" id="SignalP"/>
    </source>
</evidence>
<dbReference type="AlphaFoldDB" id="A0A6B8RWD4"/>
<accession>A0A6B8RWD4</accession>
<name>A0A6B8RWD4_9BACL</name>
<evidence type="ECO:0000313" key="2">
    <source>
        <dbReference type="EMBL" id="QGR00228.1"/>
    </source>
</evidence>
<dbReference type="KEGG" id="ppsc:EHS13_24060"/>
<feature type="chain" id="PRO_5038355885" evidence="1">
    <location>
        <begin position="29"/>
        <end position="128"/>
    </location>
</feature>
<protein>
    <submittedName>
        <fullName evidence="2">IS1595 family transposase</fullName>
    </submittedName>
</protein>
<evidence type="ECO:0000313" key="3">
    <source>
        <dbReference type="Proteomes" id="UP000426246"/>
    </source>
</evidence>
<gene>
    <name evidence="2" type="ORF">EHS13_24060</name>
</gene>
<dbReference type="EMBL" id="CP034235">
    <property type="protein sequence ID" value="QGR00228.1"/>
    <property type="molecule type" value="Genomic_DNA"/>
</dbReference>